<gene>
    <name evidence="1" type="ORF">EZS27_040582</name>
</gene>
<proteinExistence type="predicted"/>
<comment type="caution">
    <text evidence="1">The sequence shown here is derived from an EMBL/GenBank/DDBJ whole genome shotgun (WGS) entry which is preliminary data.</text>
</comment>
<name>A0A5J4PE54_9ZZZZ</name>
<evidence type="ECO:0000313" key="1">
    <source>
        <dbReference type="EMBL" id="KAA6307747.1"/>
    </source>
</evidence>
<reference evidence="1" key="1">
    <citation type="submission" date="2019-03" db="EMBL/GenBank/DDBJ databases">
        <title>Single cell metagenomics reveals metabolic interactions within the superorganism composed of flagellate Streblomastix strix and complex community of Bacteroidetes bacteria on its surface.</title>
        <authorList>
            <person name="Treitli S.C."/>
            <person name="Kolisko M."/>
            <person name="Husnik F."/>
            <person name="Keeling P."/>
            <person name="Hampl V."/>
        </authorList>
    </citation>
    <scope>NUCLEOTIDE SEQUENCE</scope>
    <source>
        <strain evidence="1">STM</strain>
    </source>
</reference>
<organism evidence="1">
    <name type="scientific">termite gut metagenome</name>
    <dbReference type="NCBI Taxonomy" id="433724"/>
    <lineage>
        <taxon>unclassified sequences</taxon>
        <taxon>metagenomes</taxon>
        <taxon>organismal metagenomes</taxon>
    </lineage>
</organism>
<accession>A0A5J4PE54</accession>
<protein>
    <submittedName>
        <fullName evidence="1">Uncharacterized protein</fullName>
    </submittedName>
</protein>
<dbReference type="AlphaFoldDB" id="A0A5J4PE54"/>
<sequence>MIMASVQRFSQTGAQWKIIESAYPAEDTGVSAFTDESLASINKTGDTDSSAGIQELLNRLGSAGGGVLYLSEGRCKITGKILG</sequence>
<dbReference type="EMBL" id="SNRY01008946">
    <property type="protein sequence ID" value="KAA6307747.1"/>
    <property type="molecule type" value="Genomic_DNA"/>
</dbReference>